<evidence type="ECO:0000313" key="1">
    <source>
        <dbReference type="EMBL" id="RUT06810.1"/>
    </source>
</evidence>
<gene>
    <name evidence="1" type="ORF">DSM106972_030670</name>
</gene>
<dbReference type="Pfam" id="PF18924">
    <property type="entry name" value="DUF5674"/>
    <property type="match status" value="1"/>
</dbReference>
<dbReference type="EMBL" id="RSCL01000006">
    <property type="protein sequence ID" value="RUT06810.1"/>
    <property type="molecule type" value="Genomic_DNA"/>
</dbReference>
<evidence type="ECO:0000313" key="2">
    <source>
        <dbReference type="Proteomes" id="UP000271624"/>
    </source>
</evidence>
<dbReference type="AlphaFoldDB" id="A0A3S1J353"/>
<reference evidence="1" key="2">
    <citation type="journal article" date="2019" name="Genome Biol. Evol.">
        <title>Day and night: Metabolic profiles and evolutionary relationships of six axenic non-marine cyanobacteria.</title>
        <authorList>
            <person name="Will S.E."/>
            <person name="Henke P."/>
            <person name="Boedeker C."/>
            <person name="Huang S."/>
            <person name="Brinkmann H."/>
            <person name="Rohde M."/>
            <person name="Jarek M."/>
            <person name="Friedl T."/>
            <person name="Seufert S."/>
            <person name="Schumacher M."/>
            <person name="Overmann J."/>
            <person name="Neumann-Schaal M."/>
            <person name="Petersen J."/>
        </authorList>
    </citation>
    <scope>NUCLEOTIDE SEQUENCE [LARGE SCALE GENOMIC DNA]</scope>
    <source>
        <strain evidence="1">PCC 7102</strain>
    </source>
</reference>
<keyword evidence="2" id="KW-1185">Reference proteome</keyword>
<organism evidence="1 2">
    <name type="scientific">Dulcicalothrix desertica PCC 7102</name>
    <dbReference type="NCBI Taxonomy" id="232991"/>
    <lineage>
        <taxon>Bacteria</taxon>
        <taxon>Bacillati</taxon>
        <taxon>Cyanobacteriota</taxon>
        <taxon>Cyanophyceae</taxon>
        <taxon>Nostocales</taxon>
        <taxon>Calotrichaceae</taxon>
        <taxon>Dulcicalothrix</taxon>
    </lineage>
</organism>
<comment type="caution">
    <text evidence="1">The sequence shown here is derived from an EMBL/GenBank/DDBJ whole genome shotgun (WGS) entry which is preliminary data.</text>
</comment>
<protein>
    <submittedName>
        <fullName evidence="1">Uncharacterized protein</fullName>
    </submittedName>
</protein>
<accession>A0A3S1J353</accession>
<dbReference type="InterPro" id="IPR043731">
    <property type="entry name" value="DUF5674"/>
</dbReference>
<proteinExistence type="predicted"/>
<dbReference type="Proteomes" id="UP000271624">
    <property type="component" value="Unassembled WGS sequence"/>
</dbReference>
<dbReference type="RefSeq" id="WP_222596597.1">
    <property type="nucleotide sequence ID" value="NZ_RSCL01000006.1"/>
</dbReference>
<sequence>MIIIIRERATLEQVEQMLETLRVYIKVVVDIERGILAGGGEKHAWCEALLLEDGSRQRDIWGANWTPFNQSIDYESIINIRPSQNNRSMIIQDPTIKERVKQITEELIGGYQIDFR</sequence>
<name>A0A3S1J353_9CYAN</name>
<reference evidence="1" key="1">
    <citation type="submission" date="2018-12" db="EMBL/GenBank/DDBJ databases">
        <authorList>
            <person name="Will S."/>
            <person name="Neumann-Schaal M."/>
            <person name="Henke P."/>
        </authorList>
    </citation>
    <scope>NUCLEOTIDE SEQUENCE</scope>
    <source>
        <strain evidence="1">PCC 7102</strain>
    </source>
</reference>